<dbReference type="HOGENOM" id="CLU_1223688_0_0_6"/>
<proteinExistence type="predicted"/>
<dbReference type="AlphaFoldDB" id="A0A0E2Z7P7"/>
<organism evidence="1 2">
    <name type="scientific">Nitrosococcus oceani C-27</name>
    <dbReference type="NCBI Taxonomy" id="314279"/>
    <lineage>
        <taxon>Bacteria</taxon>
        <taxon>Pseudomonadati</taxon>
        <taxon>Pseudomonadota</taxon>
        <taxon>Gammaproteobacteria</taxon>
        <taxon>Chromatiales</taxon>
        <taxon>Chromatiaceae</taxon>
        <taxon>Nitrosococcus</taxon>
    </lineage>
</organism>
<evidence type="ECO:0000313" key="1">
    <source>
        <dbReference type="EMBL" id="KFI19620.1"/>
    </source>
</evidence>
<gene>
    <name evidence="1" type="ORF">IB75_07340</name>
</gene>
<dbReference type="InterPro" id="IPR013424">
    <property type="entry name" value="Ice-binding_C"/>
</dbReference>
<name>A0A0E2Z7P7_9GAMM</name>
<keyword evidence="1" id="KW-0808">Transferase</keyword>
<dbReference type="Proteomes" id="UP000028839">
    <property type="component" value="Unassembled WGS sequence"/>
</dbReference>
<sequence length="226" mass="25452">MQCFIKFMADLMEKLSRIFLLLLGSMGNVQALIIDTGGDAVLGIQPADLRNHHYESNVNVFAFNEQEFVLTEDLSVNREFEFDGDLNNAIAAGTPIKSHLLHFDPVGKNKRGKWSKAKGWITFDTDIIGLIYSNRFLRWSDFLSQPGTLFSKSRRKLDKHELINLGGWDISADYRTLWFDWRAKPAVDQLRIITDPPVDVPAPSSLALLLLGGGIFVVGRGRKLFA</sequence>
<dbReference type="EMBL" id="JPGN01000043">
    <property type="protein sequence ID" value="KFI19620.1"/>
    <property type="molecule type" value="Genomic_DNA"/>
</dbReference>
<dbReference type="OrthoDB" id="7544515at2"/>
<reference evidence="1 2" key="1">
    <citation type="submission" date="2014-07" db="EMBL/GenBank/DDBJ databases">
        <title>Comparative analysis of Nitrosococcus oceani genome inventories of strains from Pacific and Atlantic gyres.</title>
        <authorList>
            <person name="Lim C.K."/>
            <person name="Wang L."/>
            <person name="Sayavedra-Soto L.A."/>
            <person name="Klotz M.G."/>
        </authorList>
    </citation>
    <scope>NUCLEOTIDE SEQUENCE [LARGE SCALE GENOMIC DNA]</scope>
    <source>
        <strain evidence="1 2">C-27</strain>
    </source>
</reference>
<evidence type="ECO:0000313" key="2">
    <source>
        <dbReference type="Proteomes" id="UP000028839"/>
    </source>
</evidence>
<accession>A0A0E2Z7P7</accession>
<dbReference type="GO" id="GO:0016740">
    <property type="term" value="F:transferase activity"/>
    <property type="evidence" value="ECO:0007669"/>
    <property type="project" value="UniProtKB-KW"/>
</dbReference>
<comment type="caution">
    <text evidence="1">The sequence shown here is derived from an EMBL/GenBank/DDBJ whole genome shotgun (WGS) entry which is preliminary data.</text>
</comment>
<dbReference type="NCBIfam" id="TIGR02595">
    <property type="entry name" value="PEP_CTERM"/>
    <property type="match status" value="1"/>
</dbReference>
<protein>
    <submittedName>
        <fullName evidence="1">Glycosyl transferase family 1</fullName>
    </submittedName>
</protein>